<dbReference type="EMBL" id="VFIA01000069">
    <property type="protein sequence ID" value="MBC3794978.1"/>
    <property type="molecule type" value="Genomic_DNA"/>
</dbReference>
<accession>A0ABR6WEQ8</accession>
<proteinExistence type="predicted"/>
<organism evidence="1 2">
    <name type="scientific">Spirosoma utsteinense</name>
    <dbReference type="NCBI Taxonomy" id="2585773"/>
    <lineage>
        <taxon>Bacteria</taxon>
        <taxon>Pseudomonadati</taxon>
        <taxon>Bacteroidota</taxon>
        <taxon>Cytophagia</taxon>
        <taxon>Cytophagales</taxon>
        <taxon>Cytophagaceae</taxon>
        <taxon>Spirosoma</taxon>
    </lineage>
</organism>
<evidence type="ECO:0000313" key="2">
    <source>
        <dbReference type="Proteomes" id="UP000700732"/>
    </source>
</evidence>
<dbReference type="Proteomes" id="UP000700732">
    <property type="component" value="Unassembled WGS sequence"/>
</dbReference>
<evidence type="ECO:0000313" key="1">
    <source>
        <dbReference type="EMBL" id="MBC3794978.1"/>
    </source>
</evidence>
<reference evidence="1 2" key="1">
    <citation type="submission" date="2019-06" db="EMBL/GenBank/DDBJ databases">
        <title>Spirosoma utsteinense sp. nov. isolated from Antarctic ice-free soils.</title>
        <authorList>
            <person name="Tahon G."/>
        </authorList>
    </citation>
    <scope>NUCLEOTIDE SEQUENCE [LARGE SCALE GENOMIC DNA]</scope>
    <source>
        <strain evidence="1 2">LMG 31447</strain>
    </source>
</reference>
<comment type="caution">
    <text evidence="1">The sequence shown here is derived from an EMBL/GenBank/DDBJ whole genome shotgun (WGS) entry which is preliminary data.</text>
</comment>
<name>A0ABR6WEQ8_9BACT</name>
<sequence>MRVYLGLLMILSWNQINDPTPGSKSKLMGVVFNSIYLEKIKEALIANKIDARTSIEQNPNTIRYLGFSTKKYPKAKSVLIRLRKQKKIGVYYFMTYEELEKNFFPPLNAIDSLKIRRGTEMFQMGIQKQRDGIFFKF</sequence>
<gene>
    <name evidence="1" type="ORF">FH603_5510</name>
</gene>
<dbReference type="RefSeq" id="WP_186742017.1">
    <property type="nucleotide sequence ID" value="NZ_VFIA01000069.1"/>
</dbReference>
<protein>
    <submittedName>
        <fullName evidence="1">Uncharacterized protein</fullName>
    </submittedName>
</protein>
<keyword evidence="2" id="KW-1185">Reference proteome</keyword>